<keyword evidence="3" id="KW-0813">Transport</keyword>
<accession>A0A0R1ZVM9</accession>
<comment type="similarity">
    <text evidence="2">Belongs to the nicotinamide ribonucleoside (NR) uptake permease (TC 4.B.1) family.</text>
</comment>
<sequence length="257" mass="29187">MEQKFEEVQTTEKRFEGNYWQWIKSELAGWDATPWSMFWFGVSFQLALFLMNPINVTTSITFAATVFGLLCVCAMMVGKSVNGLLGFISAIGFIYVNWNAGHFASVLDQTVFVLCIDAPLMLKWRTWGEDFDAKLRHLDAKGWVLVLAIIAVLWFGMFHAYTALNDTNPLWDSLVLSIGATASVMIVFHFNDTYTLWLAEDVVNILLWFTALKAGYSQSSLPMLVVTLTYFVTAVYGKFYSPWSAKHYKEVQAKQQA</sequence>
<evidence type="ECO:0000256" key="8">
    <source>
        <dbReference type="SAM" id="Phobius"/>
    </source>
</evidence>
<dbReference type="Proteomes" id="UP000051679">
    <property type="component" value="Unassembled WGS sequence"/>
</dbReference>
<dbReference type="PANTHER" id="PTHR36122:SF2">
    <property type="entry name" value="NICOTINAMIDE RIBOSIDE TRANSPORTER PNUC"/>
    <property type="match status" value="1"/>
</dbReference>
<evidence type="ECO:0000256" key="1">
    <source>
        <dbReference type="ARBA" id="ARBA00004651"/>
    </source>
</evidence>
<evidence type="ECO:0000256" key="5">
    <source>
        <dbReference type="ARBA" id="ARBA00022692"/>
    </source>
</evidence>
<dbReference type="NCBIfam" id="TIGR01528">
    <property type="entry name" value="NMN_trans_PnuC"/>
    <property type="match status" value="1"/>
</dbReference>
<keyword evidence="6 8" id="KW-1133">Transmembrane helix</keyword>
<dbReference type="InterPro" id="IPR006419">
    <property type="entry name" value="NMN_transpt_PnuC"/>
</dbReference>
<comment type="caution">
    <text evidence="9">The sequence shown here is derived from an EMBL/GenBank/DDBJ whole genome shotgun (WGS) entry which is preliminary data.</text>
</comment>
<feature type="transmembrane region" description="Helical" evidence="8">
    <location>
        <begin position="170"/>
        <end position="190"/>
    </location>
</feature>
<dbReference type="Pfam" id="PF04973">
    <property type="entry name" value="NMN_transporter"/>
    <property type="match status" value="1"/>
</dbReference>
<keyword evidence="10" id="KW-1185">Reference proteome</keyword>
<dbReference type="STRING" id="1291052.FC18_GL001672"/>
<proteinExistence type="inferred from homology"/>
<feature type="transmembrane region" description="Helical" evidence="8">
    <location>
        <begin position="221"/>
        <end position="239"/>
    </location>
</feature>
<evidence type="ECO:0000313" key="9">
    <source>
        <dbReference type="EMBL" id="KRM55075.1"/>
    </source>
</evidence>
<evidence type="ECO:0000313" key="10">
    <source>
        <dbReference type="Proteomes" id="UP000051679"/>
    </source>
</evidence>
<feature type="transmembrane region" description="Helical" evidence="8">
    <location>
        <begin position="143"/>
        <end position="164"/>
    </location>
</feature>
<keyword evidence="4" id="KW-1003">Cell membrane</keyword>
<evidence type="ECO:0000256" key="4">
    <source>
        <dbReference type="ARBA" id="ARBA00022475"/>
    </source>
</evidence>
<keyword evidence="5 8" id="KW-0812">Transmembrane</keyword>
<dbReference type="PANTHER" id="PTHR36122">
    <property type="entry name" value="NICOTINAMIDE RIBOSIDE TRANSPORTER PNUC"/>
    <property type="match status" value="1"/>
</dbReference>
<protein>
    <submittedName>
        <fullName evidence="9">Nicotinamide mononucleotide transporter</fullName>
    </submittedName>
</protein>
<keyword evidence="7 8" id="KW-0472">Membrane</keyword>
<feature type="transmembrane region" description="Helical" evidence="8">
    <location>
        <begin position="63"/>
        <end position="96"/>
    </location>
</feature>
<evidence type="ECO:0000256" key="2">
    <source>
        <dbReference type="ARBA" id="ARBA00006669"/>
    </source>
</evidence>
<dbReference type="GO" id="GO:0005886">
    <property type="term" value="C:plasma membrane"/>
    <property type="evidence" value="ECO:0007669"/>
    <property type="project" value="UniProtKB-SubCell"/>
</dbReference>
<dbReference type="RefSeq" id="WP_056975909.1">
    <property type="nucleotide sequence ID" value="NZ_AYYO01000036.1"/>
</dbReference>
<dbReference type="AlphaFoldDB" id="A0A0R1ZVM9"/>
<name>A0A0R1ZVM9_9LACO</name>
<dbReference type="PATRIC" id="fig|1291052.5.peg.1710"/>
<evidence type="ECO:0000256" key="6">
    <source>
        <dbReference type="ARBA" id="ARBA00022989"/>
    </source>
</evidence>
<evidence type="ECO:0000256" key="3">
    <source>
        <dbReference type="ARBA" id="ARBA00022448"/>
    </source>
</evidence>
<dbReference type="EMBL" id="AYYO01000036">
    <property type="protein sequence ID" value="KRM55075.1"/>
    <property type="molecule type" value="Genomic_DNA"/>
</dbReference>
<reference evidence="9 10" key="1">
    <citation type="journal article" date="2015" name="Genome Announc.">
        <title>Expanding the biotechnology potential of lactobacilli through comparative genomics of 213 strains and associated genera.</title>
        <authorList>
            <person name="Sun Z."/>
            <person name="Harris H.M."/>
            <person name="McCann A."/>
            <person name="Guo C."/>
            <person name="Argimon S."/>
            <person name="Zhang W."/>
            <person name="Yang X."/>
            <person name="Jeffery I.B."/>
            <person name="Cooney J.C."/>
            <person name="Kagawa T.F."/>
            <person name="Liu W."/>
            <person name="Song Y."/>
            <person name="Salvetti E."/>
            <person name="Wrobel A."/>
            <person name="Rasinkangas P."/>
            <person name="Parkhill J."/>
            <person name="Rea M.C."/>
            <person name="O'Sullivan O."/>
            <person name="Ritari J."/>
            <person name="Douillard F.P."/>
            <person name="Paul Ross R."/>
            <person name="Yang R."/>
            <person name="Briner A.E."/>
            <person name="Felis G.E."/>
            <person name="de Vos W.M."/>
            <person name="Barrangou R."/>
            <person name="Klaenhammer T.R."/>
            <person name="Caufield P.W."/>
            <person name="Cui Y."/>
            <person name="Zhang H."/>
            <person name="O'Toole P.W."/>
        </authorList>
    </citation>
    <scope>NUCLEOTIDE SEQUENCE [LARGE SCALE GENOMIC DNA]</scope>
    <source>
        <strain evidence="9 10">DSM 20505</strain>
    </source>
</reference>
<gene>
    <name evidence="9" type="ORF">FC18_GL001672</name>
</gene>
<organism evidence="9 10">
    <name type="scientific">Lacticaseibacillus sharpeae JCM 1186 = DSM 20505</name>
    <dbReference type="NCBI Taxonomy" id="1291052"/>
    <lineage>
        <taxon>Bacteria</taxon>
        <taxon>Bacillati</taxon>
        <taxon>Bacillota</taxon>
        <taxon>Bacilli</taxon>
        <taxon>Lactobacillales</taxon>
        <taxon>Lactobacillaceae</taxon>
        <taxon>Lacticaseibacillus</taxon>
    </lineage>
</organism>
<dbReference type="GO" id="GO:0034257">
    <property type="term" value="F:nicotinamide riboside transmembrane transporter activity"/>
    <property type="evidence" value="ECO:0007669"/>
    <property type="project" value="InterPro"/>
</dbReference>
<evidence type="ECO:0000256" key="7">
    <source>
        <dbReference type="ARBA" id="ARBA00023136"/>
    </source>
</evidence>
<comment type="subcellular location">
    <subcellularLocation>
        <location evidence="1">Cell membrane</location>
        <topology evidence="1">Multi-pass membrane protein</topology>
    </subcellularLocation>
</comment>